<dbReference type="SUPFAM" id="SSF46785">
    <property type="entry name" value="Winged helix' DNA-binding domain"/>
    <property type="match status" value="2"/>
</dbReference>
<evidence type="ECO:0000259" key="4">
    <source>
        <dbReference type="PROSITE" id="PS50949"/>
    </source>
</evidence>
<gene>
    <name evidence="5" type="ORF">CPZ25_016770</name>
</gene>
<name>A0A4V1GMD5_EUBML</name>
<evidence type="ECO:0000313" key="5">
    <source>
        <dbReference type="EMBL" id="QCT72906.1"/>
    </source>
</evidence>
<dbReference type="InterPro" id="IPR036390">
    <property type="entry name" value="WH_DNA-bd_sf"/>
</dbReference>
<dbReference type="CDD" id="cd07377">
    <property type="entry name" value="WHTH_GntR"/>
    <property type="match status" value="1"/>
</dbReference>
<dbReference type="PANTHER" id="PTHR43537">
    <property type="entry name" value="TRANSCRIPTIONAL REGULATOR, GNTR FAMILY"/>
    <property type="match status" value="1"/>
</dbReference>
<sequence>MMLYCKNTPKGDCILKKEIPLYLFICRKIEDDIYNGKLKLGDTLPSEPKISKQMGASRNSVRKALRLLQDSNLIFCSHGKNAQVIFDSRLPEHREAYEKRFENRRHGISDTYRMLSILLPSIITYGASKCSREDYMTLYEMTDNLDSSDPIEMFAFHCRFIRNILRRTDNPFVIELFEQICDFVRIDSIYSSITGHTLHEDLSEEAIKGWYKELLDHAAKQNFKHFHHSLLQGLNEISQRFDAAYIVNAPAAPSEAESFNWFIDNAPTPLYLRIASDIMWESEKSGNVAGDFLPSESELRSVYGVSPVTVRKALSILNSLGLTRTFNGKGTQIVFERSHSPEVLGQLDEYLSSLEILRYSCKAIAFDAFKSITEKDKKYILELLESKSYSRGVTTALTDILISSIQSPAMHNIYEHLKIKLAYGVILKTFVSNDDYDRVDRLLYGDMDKLAKAVTNNDTALLGKIIESTYRQTYEYSENKLKLLYAEQTEEIKEKTP</sequence>
<evidence type="ECO:0000256" key="2">
    <source>
        <dbReference type="ARBA" id="ARBA00023125"/>
    </source>
</evidence>
<dbReference type="PANTHER" id="PTHR43537:SF5">
    <property type="entry name" value="UXU OPERON TRANSCRIPTIONAL REGULATOR"/>
    <property type="match status" value="1"/>
</dbReference>
<feature type="domain" description="HTH gntR-type" evidence="4">
    <location>
        <begin position="19"/>
        <end position="88"/>
    </location>
</feature>
<dbReference type="Proteomes" id="UP000218387">
    <property type="component" value="Chromosome"/>
</dbReference>
<dbReference type="PROSITE" id="PS50949">
    <property type="entry name" value="HTH_GNTR"/>
    <property type="match status" value="2"/>
</dbReference>
<dbReference type="Gene3D" id="1.10.10.10">
    <property type="entry name" value="Winged helix-like DNA-binding domain superfamily/Winged helix DNA-binding domain"/>
    <property type="match status" value="2"/>
</dbReference>
<reference evidence="5 6" key="1">
    <citation type="submission" date="2018-05" db="EMBL/GenBank/DDBJ databases">
        <title>Genome comparison of Eubacterium sp.</title>
        <authorList>
            <person name="Feng Y."/>
            <person name="Sanchez-Andrea I."/>
            <person name="Stams A.J.M."/>
            <person name="De Vos W.M."/>
        </authorList>
    </citation>
    <scope>NUCLEOTIDE SEQUENCE [LARGE SCALE GENOMIC DNA]</scope>
    <source>
        <strain evidence="5 6">YI</strain>
    </source>
</reference>
<dbReference type="PRINTS" id="PR00035">
    <property type="entry name" value="HTHGNTR"/>
</dbReference>
<protein>
    <recommendedName>
        <fullName evidence="4">HTH gntR-type domain-containing protein</fullName>
    </recommendedName>
</protein>
<dbReference type="InterPro" id="IPR000524">
    <property type="entry name" value="Tscrpt_reg_HTH_GntR"/>
</dbReference>
<evidence type="ECO:0000313" key="6">
    <source>
        <dbReference type="Proteomes" id="UP000218387"/>
    </source>
</evidence>
<keyword evidence="6" id="KW-1185">Reference proteome</keyword>
<evidence type="ECO:0000256" key="1">
    <source>
        <dbReference type="ARBA" id="ARBA00023015"/>
    </source>
</evidence>
<dbReference type="GO" id="GO:0003677">
    <property type="term" value="F:DNA binding"/>
    <property type="evidence" value="ECO:0007669"/>
    <property type="project" value="UniProtKB-KW"/>
</dbReference>
<accession>A0A4V1GMD5</accession>
<dbReference type="SMART" id="SM00345">
    <property type="entry name" value="HTH_GNTR"/>
    <property type="match status" value="2"/>
</dbReference>
<proteinExistence type="predicted"/>
<keyword evidence="2" id="KW-0238">DNA-binding</keyword>
<dbReference type="AlphaFoldDB" id="A0A4V1GMD5"/>
<dbReference type="InterPro" id="IPR036388">
    <property type="entry name" value="WH-like_DNA-bd_sf"/>
</dbReference>
<dbReference type="EMBL" id="CP029487">
    <property type="protein sequence ID" value="QCT72906.1"/>
    <property type="molecule type" value="Genomic_DNA"/>
</dbReference>
<keyword evidence="3" id="KW-0804">Transcription</keyword>
<dbReference type="Pfam" id="PF00392">
    <property type="entry name" value="GntR"/>
    <property type="match status" value="2"/>
</dbReference>
<evidence type="ECO:0000256" key="3">
    <source>
        <dbReference type="ARBA" id="ARBA00023163"/>
    </source>
</evidence>
<feature type="domain" description="HTH gntR-type" evidence="4">
    <location>
        <begin position="268"/>
        <end position="336"/>
    </location>
</feature>
<organism evidence="5 6">
    <name type="scientific">Eubacterium maltosivorans</name>
    <dbReference type="NCBI Taxonomy" id="2041044"/>
    <lineage>
        <taxon>Bacteria</taxon>
        <taxon>Bacillati</taxon>
        <taxon>Bacillota</taxon>
        <taxon>Clostridia</taxon>
        <taxon>Eubacteriales</taxon>
        <taxon>Eubacteriaceae</taxon>
        <taxon>Eubacterium</taxon>
    </lineage>
</organism>
<keyword evidence="1" id="KW-0805">Transcription regulation</keyword>
<dbReference type="KEGG" id="emt:CPZ25_016770"/>
<dbReference type="GO" id="GO:0003700">
    <property type="term" value="F:DNA-binding transcription factor activity"/>
    <property type="evidence" value="ECO:0007669"/>
    <property type="project" value="InterPro"/>
</dbReference>